<name>F1YXV1_9STRE</name>
<accession>F1YXV1</accession>
<protein>
    <submittedName>
        <fullName evidence="1">Uncharacterized protein</fullName>
    </submittedName>
</protein>
<dbReference type="HOGENOM" id="CLU_852384_0_0_9"/>
<dbReference type="Proteomes" id="UP000003732">
    <property type="component" value="Unassembled WGS sequence"/>
</dbReference>
<comment type="caution">
    <text evidence="1">The sequence shown here is derived from an EMBL/GenBank/DDBJ whole genome shotgun (WGS) entry which is preliminary data.</text>
</comment>
<organism evidence="1 2">
    <name type="scientific">Streptococcus parauberis NCFD 2020</name>
    <dbReference type="NCBI Taxonomy" id="873447"/>
    <lineage>
        <taxon>Bacteria</taxon>
        <taxon>Bacillati</taxon>
        <taxon>Bacillota</taxon>
        <taxon>Bacilli</taxon>
        <taxon>Lactobacillales</taxon>
        <taxon>Streptococcaceae</taxon>
        <taxon>Streptococcus</taxon>
    </lineage>
</organism>
<reference evidence="1 2" key="1">
    <citation type="submission" date="2011-02" db="EMBL/GenBank/DDBJ databases">
        <authorList>
            <person name="Stanhope M.J."/>
            <person name="Durkin A.S."/>
            <person name="Hostetler J."/>
            <person name="Kim M."/>
            <person name="Radune D."/>
            <person name="Singh I."/>
            <person name="Town C.D."/>
        </authorList>
    </citation>
    <scope>NUCLEOTIDE SEQUENCE [LARGE SCALE GENOMIC DNA]</scope>
    <source>
        <strain evidence="1 2">NCFD 2020</strain>
    </source>
</reference>
<sequence>MEYFIYKLNVGAKLAKNIREQSEEQYLKSDLIVSTFDLLYHQEKVSDDIYKINIITDSKNINEFRVEWEVLMSKTMRQFDLYLEAIDYYNEYNQVLYSQEFLELTEECGSLRRQFEYKYSRLKEAEMLSDNFIEEKYDIPIEFRIGTGITHIKKFFKLKEVIESSSIEFLTNNVLTFFYNSQTEHLLIESEDENKSRVTARRIESLLQNNKDVKTHLGFVKVTPIYKEINMVGDEISEIEYTIVYPNPVSEEVDEELLATLRSSGGEEQKTIIKAKGENFLTIDSLSPKLQELANVGYLKDINIKKRRKKDNFKLYVKSILRLEDD</sequence>
<gene>
    <name evidence="1" type="ORF">SPB_1430</name>
</gene>
<evidence type="ECO:0000313" key="2">
    <source>
        <dbReference type="Proteomes" id="UP000003732"/>
    </source>
</evidence>
<dbReference type="GeneID" id="61421058"/>
<evidence type="ECO:0000313" key="1">
    <source>
        <dbReference type="EMBL" id="EGE54169.1"/>
    </source>
</evidence>
<proteinExistence type="predicted"/>
<dbReference type="AlphaFoldDB" id="F1YXV1"/>
<dbReference type="EMBL" id="AEUT02000001">
    <property type="protein sequence ID" value="EGE54169.1"/>
    <property type="molecule type" value="Genomic_DNA"/>
</dbReference>
<dbReference type="RefSeq" id="WP_003104449.1">
    <property type="nucleotide sequence ID" value="NZ_AEUT02000001.1"/>
</dbReference>